<evidence type="ECO:0000256" key="4">
    <source>
        <dbReference type="ARBA" id="ARBA00022989"/>
    </source>
</evidence>
<feature type="transmembrane region" description="Helical" evidence="6">
    <location>
        <begin position="42"/>
        <end position="60"/>
    </location>
</feature>
<dbReference type="GO" id="GO:0006888">
    <property type="term" value="P:endoplasmic reticulum to Golgi vesicle-mediated transport"/>
    <property type="evidence" value="ECO:0007669"/>
    <property type="project" value="InterPro"/>
</dbReference>
<dbReference type="GO" id="GO:0000139">
    <property type="term" value="C:Golgi membrane"/>
    <property type="evidence" value="ECO:0007669"/>
    <property type="project" value="TreeGrafter"/>
</dbReference>
<keyword evidence="5 6" id="KW-0472">Membrane</keyword>
<dbReference type="GO" id="GO:0030134">
    <property type="term" value="C:COPII-coated ER to Golgi transport vesicle"/>
    <property type="evidence" value="ECO:0007669"/>
    <property type="project" value="TreeGrafter"/>
</dbReference>
<evidence type="ECO:0008006" key="9">
    <source>
        <dbReference type="Google" id="ProtNLM"/>
    </source>
</evidence>
<keyword evidence="4 6" id="KW-1133">Transmembrane helix</keyword>
<keyword evidence="8" id="KW-1185">Reference proteome</keyword>
<comment type="similarity">
    <text evidence="2">Belongs to the SVP26 family.</text>
</comment>
<dbReference type="AlphaFoldDB" id="A0AAN7YYW6"/>
<evidence type="ECO:0000256" key="2">
    <source>
        <dbReference type="ARBA" id="ARBA00008096"/>
    </source>
</evidence>
<dbReference type="InterPro" id="IPR007277">
    <property type="entry name" value="Svp26/Tex261"/>
</dbReference>
<comment type="caution">
    <text evidence="7">The sequence shown here is derived from an EMBL/GenBank/DDBJ whole genome shotgun (WGS) entry which is preliminary data.</text>
</comment>
<evidence type="ECO:0000256" key="6">
    <source>
        <dbReference type="SAM" id="Phobius"/>
    </source>
</evidence>
<feature type="transmembrane region" description="Helical" evidence="6">
    <location>
        <begin position="96"/>
        <end position="114"/>
    </location>
</feature>
<proteinExistence type="inferred from homology"/>
<organism evidence="7 8">
    <name type="scientific">Dictyostelium firmibasis</name>
    <dbReference type="NCBI Taxonomy" id="79012"/>
    <lineage>
        <taxon>Eukaryota</taxon>
        <taxon>Amoebozoa</taxon>
        <taxon>Evosea</taxon>
        <taxon>Eumycetozoa</taxon>
        <taxon>Dictyostelia</taxon>
        <taxon>Dictyosteliales</taxon>
        <taxon>Dictyosteliaceae</taxon>
        <taxon>Dictyostelium</taxon>
    </lineage>
</organism>
<dbReference type="Pfam" id="PF04148">
    <property type="entry name" value="Erv26"/>
    <property type="match status" value="1"/>
</dbReference>
<evidence type="ECO:0000256" key="5">
    <source>
        <dbReference type="ARBA" id="ARBA00023136"/>
    </source>
</evidence>
<name>A0AAN7YYW6_9MYCE</name>
<reference evidence="7 8" key="1">
    <citation type="submission" date="2023-11" db="EMBL/GenBank/DDBJ databases">
        <title>Dfirmibasis_genome.</title>
        <authorList>
            <person name="Edelbroek B."/>
            <person name="Kjellin J."/>
            <person name="Jerlstrom-Hultqvist J."/>
            <person name="Soderbom F."/>
        </authorList>
    </citation>
    <scope>NUCLEOTIDE SEQUENCE [LARGE SCALE GENOMIC DNA]</scope>
    <source>
        <strain evidence="7 8">TNS-C-14</strain>
    </source>
</reference>
<sequence>MFLSLLILLSYALGFVFCVVCLACGLYYFSELVEEHATVAKRWIKYTMWLVMGIIVLLGIFEDLDFTSLLLSFIGHCCYYTLLTEFPFVTLTGFKFILSVLSFIISHISWFMYFRNTDNWYPFGEIIAIFTFCVWLIPLIFFISLAANDNSLPMANSYSSHSNSNIIGVDSEFTKKKSRISVLKSMFAWVKEKTSDITGQKSMKHYY</sequence>
<feature type="transmembrane region" description="Helical" evidence="6">
    <location>
        <begin position="126"/>
        <end position="147"/>
    </location>
</feature>
<evidence type="ECO:0000256" key="3">
    <source>
        <dbReference type="ARBA" id="ARBA00022692"/>
    </source>
</evidence>
<dbReference type="PANTHER" id="PTHR13144:SF0">
    <property type="entry name" value="PROTEIN TEX261"/>
    <property type="match status" value="1"/>
</dbReference>
<dbReference type="PANTHER" id="PTHR13144">
    <property type="entry name" value="TEX261 PROTEIN"/>
    <property type="match status" value="1"/>
</dbReference>
<dbReference type="EMBL" id="JAVFKY010000001">
    <property type="protein sequence ID" value="KAK5583446.1"/>
    <property type="molecule type" value="Genomic_DNA"/>
</dbReference>
<comment type="subcellular location">
    <subcellularLocation>
        <location evidence="1">Membrane</location>
        <topology evidence="1">Multi-pass membrane protein</topology>
    </subcellularLocation>
</comment>
<dbReference type="GO" id="GO:0005789">
    <property type="term" value="C:endoplasmic reticulum membrane"/>
    <property type="evidence" value="ECO:0007669"/>
    <property type="project" value="TreeGrafter"/>
</dbReference>
<protein>
    <recommendedName>
        <fullName evidence="9">Protein TEX261</fullName>
    </recommendedName>
</protein>
<feature type="transmembrane region" description="Helical" evidence="6">
    <location>
        <begin position="6"/>
        <end position="30"/>
    </location>
</feature>
<evidence type="ECO:0000313" key="7">
    <source>
        <dbReference type="EMBL" id="KAK5583446.1"/>
    </source>
</evidence>
<dbReference type="GO" id="GO:0097020">
    <property type="term" value="F:COPII receptor activity"/>
    <property type="evidence" value="ECO:0007669"/>
    <property type="project" value="InterPro"/>
</dbReference>
<evidence type="ECO:0000256" key="1">
    <source>
        <dbReference type="ARBA" id="ARBA00004141"/>
    </source>
</evidence>
<keyword evidence="3 6" id="KW-0812">Transmembrane</keyword>
<evidence type="ECO:0000313" key="8">
    <source>
        <dbReference type="Proteomes" id="UP001344447"/>
    </source>
</evidence>
<gene>
    <name evidence="7" type="ORF">RB653_005041</name>
</gene>
<accession>A0AAN7YYW6</accession>
<dbReference type="Proteomes" id="UP001344447">
    <property type="component" value="Unassembled WGS sequence"/>
</dbReference>